<feature type="domain" description="Cupin type-2" evidence="1">
    <location>
        <begin position="47"/>
        <end position="102"/>
    </location>
</feature>
<organism evidence="2 3">
    <name type="scientific">Adhaeribacter arboris</name>
    <dbReference type="NCBI Taxonomy" id="2072846"/>
    <lineage>
        <taxon>Bacteria</taxon>
        <taxon>Pseudomonadati</taxon>
        <taxon>Bacteroidota</taxon>
        <taxon>Cytophagia</taxon>
        <taxon>Cytophagales</taxon>
        <taxon>Hymenobacteraceae</taxon>
        <taxon>Adhaeribacter</taxon>
    </lineage>
</organism>
<dbReference type="RefSeq" id="WP_106932667.1">
    <property type="nucleotide sequence ID" value="NZ_PYFT01000001.1"/>
</dbReference>
<dbReference type="Gene3D" id="2.60.120.10">
    <property type="entry name" value="Jelly Rolls"/>
    <property type="match status" value="1"/>
</dbReference>
<dbReference type="OrthoDB" id="1423961at2"/>
<dbReference type="InterPro" id="IPR053146">
    <property type="entry name" value="QDO-like"/>
</dbReference>
<dbReference type="PANTHER" id="PTHR36440">
    <property type="entry name" value="PUTATIVE (AFU_ORTHOLOGUE AFUA_8G07350)-RELATED"/>
    <property type="match status" value="1"/>
</dbReference>
<proteinExistence type="predicted"/>
<evidence type="ECO:0000313" key="2">
    <source>
        <dbReference type="EMBL" id="PSR56490.1"/>
    </source>
</evidence>
<dbReference type="PANTHER" id="PTHR36440:SF1">
    <property type="entry name" value="PUTATIVE (AFU_ORTHOLOGUE AFUA_8G07350)-RELATED"/>
    <property type="match status" value="1"/>
</dbReference>
<evidence type="ECO:0000313" key="3">
    <source>
        <dbReference type="Proteomes" id="UP000240357"/>
    </source>
</evidence>
<dbReference type="Proteomes" id="UP000240357">
    <property type="component" value="Unassembled WGS sequence"/>
</dbReference>
<dbReference type="Pfam" id="PF07883">
    <property type="entry name" value="Cupin_2"/>
    <property type="match status" value="1"/>
</dbReference>
<reference evidence="2 3" key="1">
    <citation type="submission" date="2018-03" db="EMBL/GenBank/DDBJ databases">
        <title>Adhaeribacter sp. HMF7605 Genome sequencing and assembly.</title>
        <authorList>
            <person name="Kang H."/>
            <person name="Kang J."/>
            <person name="Cha I."/>
            <person name="Kim H."/>
            <person name="Joh K."/>
        </authorList>
    </citation>
    <scope>NUCLEOTIDE SEQUENCE [LARGE SCALE GENOMIC DNA]</scope>
    <source>
        <strain evidence="2 3">HMF7605</strain>
    </source>
</reference>
<name>A0A2T2YLV5_9BACT</name>
<protein>
    <submittedName>
        <fullName evidence="2">Cupin domain-containing protein</fullName>
    </submittedName>
</protein>
<dbReference type="AlphaFoldDB" id="A0A2T2YLV5"/>
<dbReference type="InterPro" id="IPR013096">
    <property type="entry name" value="Cupin_2"/>
</dbReference>
<dbReference type="InterPro" id="IPR014710">
    <property type="entry name" value="RmlC-like_jellyroll"/>
</dbReference>
<dbReference type="EMBL" id="PYFT01000001">
    <property type="protein sequence ID" value="PSR56490.1"/>
    <property type="molecule type" value="Genomic_DNA"/>
</dbReference>
<dbReference type="SUPFAM" id="SSF51182">
    <property type="entry name" value="RmlC-like cupins"/>
    <property type="match status" value="1"/>
</dbReference>
<gene>
    <name evidence="2" type="ORF">AHMF7605_24835</name>
</gene>
<sequence>MSKPHVTNIQEKKAYWMVDTLWVILAEGKDTDNNFSLMWQLCNQASGPGPHRHDQDEAFFLVDGEITYMANDEILLAKAGSFVWIPRGTVHAFKVKSEQATILNMYTPAGFEQTIITGGTPAEAFTVPPKGFSYSNKMKEVWALFPKIGMHVVHAPDKLRSSTENNLM</sequence>
<accession>A0A2T2YLV5</accession>
<evidence type="ECO:0000259" key="1">
    <source>
        <dbReference type="Pfam" id="PF07883"/>
    </source>
</evidence>
<keyword evidence="3" id="KW-1185">Reference proteome</keyword>
<comment type="caution">
    <text evidence="2">The sequence shown here is derived from an EMBL/GenBank/DDBJ whole genome shotgun (WGS) entry which is preliminary data.</text>
</comment>
<dbReference type="InterPro" id="IPR011051">
    <property type="entry name" value="RmlC_Cupin_sf"/>
</dbReference>